<evidence type="ECO:0000313" key="7">
    <source>
        <dbReference type="EMBL" id="GAP15241.1"/>
    </source>
</evidence>
<evidence type="ECO:0000259" key="6">
    <source>
        <dbReference type="Pfam" id="PF16889"/>
    </source>
</evidence>
<organism evidence="7">
    <name type="scientific">Longilinea arvoryzae</name>
    <dbReference type="NCBI Taxonomy" id="360412"/>
    <lineage>
        <taxon>Bacteria</taxon>
        <taxon>Bacillati</taxon>
        <taxon>Chloroflexota</taxon>
        <taxon>Anaerolineae</taxon>
        <taxon>Anaerolineales</taxon>
        <taxon>Anaerolineaceae</taxon>
        <taxon>Longilinea</taxon>
    </lineage>
</organism>
<dbReference type="PANTHER" id="PTHR39210">
    <property type="entry name" value="HEPARIN-SULFATE LYASE"/>
    <property type="match status" value="1"/>
</dbReference>
<dbReference type="InterPro" id="IPR012480">
    <property type="entry name" value="Hepar_II_III_C"/>
</dbReference>
<dbReference type="SUPFAM" id="SSF48230">
    <property type="entry name" value="Chondroitin AC/alginate lyase"/>
    <property type="match status" value="1"/>
</dbReference>
<reference evidence="7" key="1">
    <citation type="submission" date="2015-07" db="EMBL/GenBank/DDBJ databases">
        <title>Draft Genome Sequences of Anaerolinea thermolimosa IMO-1, Bellilinea caldifistulae GOMI-1, Leptolinea tardivitalis YMTK-2, Levilinea saccharolytica KIBI-1,Longilinea arvoryzae KOME-1, Previously Described as Members of the Anaerolineaceae (Chloroflexi).</title>
        <authorList>
            <person name="Sekiguchi Y."/>
            <person name="Ohashi A."/>
            <person name="Matsuura N."/>
            <person name="Tourlousse M.D."/>
        </authorList>
    </citation>
    <scope>NUCLEOTIDE SEQUENCE [LARGE SCALE GENOMIC DNA]</scope>
    <source>
        <strain evidence="7">KOME-1</strain>
    </source>
</reference>
<keyword evidence="8" id="KW-1185">Reference proteome</keyword>
<feature type="domain" description="Heparin-sulfate lyase N-terminal" evidence="6">
    <location>
        <begin position="121"/>
        <end position="320"/>
    </location>
</feature>
<feature type="domain" description="Heparinase II/III-like C-terminal" evidence="5">
    <location>
        <begin position="418"/>
        <end position="619"/>
    </location>
</feature>
<proteinExistence type="predicted"/>
<keyword evidence="4 7" id="KW-0456">Lyase</keyword>
<dbReference type="Pfam" id="PF16889">
    <property type="entry name" value="Hepar_II_III_N"/>
    <property type="match status" value="1"/>
</dbReference>
<accession>A0A0S7BI25</accession>
<dbReference type="InterPro" id="IPR031680">
    <property type="entry name" value="Hepar_II_III_N"/>
</dbReference>
<dbReference type="STRING" id="360412.LARV_03025"/>
<evidence type="ECO:0000256" key="3">
    <source>
        <dbReference type="ARBA" id="ARBA00022764"/>
    </source>
</evidence>
<dbReference type="Gene3D" id="2.70.98.70">
    <property type="match status" value="1"/>
</dbReference>
<dbReference type="GO" id="GO:0042597">
    <property type="term" value="C:periplasmic space"/>
    <property type="evidence" value="ECO:0007669"/>
    <property type="project" value="UniProtKB-SubCell"/>
</dbReference>
<evidence type="ECO:0000256" key="2">
    <source>
        <dbReference type="ARBA" id="ARBA00022729"/>
    </source>
</evidence>
<comment type="subcellular location">
    <subcellularLocation>
        <location evidence="1">Periplasm</location>
    </subcellularLocation>
</comment>
<dbReference type="Pfam" id="PF07940">
    <property type="entry name" value="Hepar_II_III_C"/>
    <property type="match status" value="1"/>
</dbReference>
<protein>
    <submittedName>
        <fullName evidence="7">Alginate lyase/Heparinase II/III-like protein</fullName>
    </submittedName>
</protein>
<evidence type="ECO:0000259" key="5">
    <source>
        <dbReference type="Pfam" id="PF07940"/>
    </source>
</evidence>
<keyword evidence="2" id="KW-0732">Signal</keyword>
<name>A0A0S7BI25_9CHLR</name>
<dbReference type="Gene3D" id="1.50.10.100">
    <property type="entry name" value="Chondroitin AC/alginate lyase"/>
    <property type="match status" value="1"/>
</dbReference>
<evidence type="ECO:0000256" key="1">
    <source>
        <dbReference type="ARBA" id="ARBA00004418"/>
    </source>
</evidence>
<dbReference type="AlphaFoldDB" id="A0A0S7BI25"/>
<evidence type="ECO:0000256" key="4">
    <source>
        <dbReference type="ARBA" id="ARBA00023239"/>
    </source>
</evidence>
<dbReference type="OrthoDB" id="7335480at2"/>
<dbReference type="GO" id="GO:0016829">
    <property type="term" value="F:lyase activity"/>
    <property type="evidence" value="ECO:0007669"/>
    <property type="project" value="UniProtKB-KW"/>
</dbReference>
<gene>
    <name evidence="7" type="ORF">LARV_03025</name>
</gene>
<dbReference type="PANTHER" id="PTHR39210:SF1">
    <property type="entry name" value="HEPARIN-SULFATE LYASE"/>
    <property type="match status" value="1"/>
</dbReference>
<evidence type="ECO:0000313" key="8">
    <source>
        <dbReference type="Proteomes" id="UP000055060"/>
    </source>
</evidence>
<sequence>MDEPRHWQVQLKSLFQLGLEQTGLYGLYQFGLKTGQIARQTPVHPIRPAESAEVYFPWQPVSHADLAAVLKGTEEALRLEAEAIVSGSFRGFGGPLCPIQLRPAVTPPAHWTKPTPESTQQDIKFFWEPARFGWALTLARAFAFFGDERYARTFWERLEEFTVFNPANAGPNWASAQEVAIRLMSVAFAASLLRSSSQSTPERLRLLRGFIAAHAERIPATLGYSQAQNNNHLLAEAAGLCTAAVLLPDHPASRQWCALGQANFNRGILKQVALDGTYAQYSTNYHRVMLHCALWIAALYADKKSIRVIFTAQALARLSAAVSWLGAQTDPVSGLAPNYGHNDGANFLPLSTCAYEDFRPTLQAAGCIFSENRYFPTGPWDETGLWLGCSKKADAAVSHPSQVNPAVLRLSNPDSWAILRANHFHSRPAHADQLHVDLWFKGQPLALDAGTYLYNAPAPWENALTSAAVHNSVQIDDLEPMTRAGRFLWLDWDQAAGIHRVEAAAEISARRDGYRRIGVGHERRLLNPSGHEWRIIDRLTPVGRKPKEHKVALHWLIADLPWSLAGNTLRLEHPAGSIRLSIDCQAPGILTLDRAGERVFGAGSAAPISGWVSPTYGVREPALSLNMIWNTKLPLEIVSRWQLPG</sequence>
<dbReference type="Proteomes" id="UP000055060">
    <property type="component" value="Unassembled WGS sequence"/>
</dbReference>
<keyword evidence="3" id="KW-0574">Periplasm</keyword>
<dbReference type="InterPro" id="IPR008929">
    <property type="entry name" value="Chondroitin_lyas"/>
</dbReference>
<dbReference type="RefSeq" id="WP_075074427.1">
    <property type="nucleotide sequence ID" value="NZ_DF967972.1"/>
</dbReference>
<dbReference type="EMBL" id="DF967972">
    <property type="protein sequence ID" value="GAP15241.1"/>
    <property type="molecule type" value="Genomic_DNA"/>
</dbReference>